<dbReference type="Proteomes" id="UP000184048">
    <property type="component" value="Unassembled WGS sequence"/>
</dbReference>
<accession>A0A1M5BKW7</accession>
<dbReference type="STRING" id="1121884.SAMN02745131_02630"/>
<keyword evidence="3" id="KW-1185">Reference proteome</keyword>
<evidence type="ECO:0000256" key="1">
    <source>
        <dbReference type="SAM" id="Phobius"/>
    </source>
</evidence>
<keyword evidence="1" id="KW-0812">Transmembrane</keyword>
<evidence type="ECO:0000313" key="3">
    <source>
        <dbReference type="Proteomes" id="UP000184048"/>
    </source>
</evidence>
<reference evidence="2 3" key="1">
    <citation type="submission" date="2016-11" db="EMBL/GenBank/DDBJ databases">
        <authorList>
            <person name="Jaros S."/>
            <person name="Januszkiewicz K."/>
            <person name="Wedrychowicz H."/>
        </authorList>
    </citation>
    <scope>NUCLEOTIDE SEQUENCE [LARGE SCALE GENOMIC DNA]</scope>
    <source>
        <strain evidence="2 3">DSM 18119</strain>
    </source>
</reference>
<sequence length="119" mass="12636">MSMRFLLATLLTAAFAFIAGMFLPWWSIAIVSFLVALFLLPNIGLGFLSGFLGIFILWGFLSLWIDLKNESILSGKIAQIIPLGGSSILLILVTAFVGAIVGGFAAMAGSSLAPVMVRK</sequence>
<gene>
    <name evidence="2" type="ORF">SAMN02745131_02630</name>
</gene>
<feature type="transmembrane region" description="Helical" evidence="1">
    <location>
        <begin position="88"/>
        <end position="109"/>
    </location>
</feature>
<dbReference type="AlphaFoldDB" id="A0A1M5BKW7"/>
<keyword evidence="1" id="KW-0472">Membrane</keyword>
<evidence type="ECO:0000313" key="2">
    <source>
        <dbReference type="EMBL" id="SHF43119.1"/>
    </source>
</evidence>
<organism evidence="2 3">
    <name type="scientific">Flavisolibacter ginsengisoli DSM 18119</name>
    <dbReference type="NCBI Taxonomy" id="1121884"/>
    <lineage>
        <taxon>Bacteria</taxon>
        <taxon>Pseudomonadati</taxon>
        <taxon>Bacteroidota</taxon>
        <taxon>Chitinophagia</taxon>
        <taxon>Chitinophagales</taxon>
        <taxon>Chitinophagaceae</taxon>
        <taxon>Flavisolibacter</taxon>
    </lineage>
</organism>
<protein>
    <submittedName>
        <fullName evidence="2">Uncharacterized protein</fullName>
    </submittedName>
</protein>
<name>A0A1M5BKW7_9BACT</name>
<feature type="transmembrane region" description="Helical" evidence="1">
    <location>
        <begin position="45"/>
        <end position="67"/>
    </location>
</feature>
<keyword evidence="1" id="KW-1133">Transmembrane helix</keyword>
<dbReference type="EMBL" id="FQUU01000010">
    <property type="protein sequence ID" value="SHF43119.1"/>
    <property type="molecule type" value="Genomic_DNA"/>
</dbReference>
<proteinExistence type="predicted"/>